<gene>
    <name evidence="2" type="ORF">C1280_25500</name>
</gene>
<dbReference type="RefSeq" id="WP_010041814.1">
    <property type="nucleotide sequence ID" value="NZ_CP025958.1"/>
</dbReference>
<sequence length="318" mass="34833">MTSPTRRDLFGAALGAAALPGFVSTARAADRKPVLRAAHITDVHITKDRDASKGVAAMFAHMANRRDGKPDLILNTGDAVMAVDGKTTGAKAAEQVALWKQAVKAAPAPIHSCLGNHDVWDGNEPTAEVPAEKKGFGLMTEVLGMPAPYYSFDKGGWHFVSLNSMCNWPKYATLSPEHFDWLKADLAKTKLPTVVLSHVPILSVTSQVYGDSCRKNNDNVVPGIWHHTDCWAISEVFRKNPHVKLCLSGHMHTCDRCEYRGVWYICGGAACGAWWNGSEYGFPPCYGAIDLFADGTFSYDFVDYGWAARKWNGKELKD</sequence>
<dbReference type="GO" id="GO:0016787">
    <property type="term" value="F:hydrolase activity"/>
    <property type="evidence" value="ECO:0007669"/>
    <property type="project" value="InterPro"/>
</dbReference>
<dbReference type="EMBL" id="CP025958">
    <property type="protein sequence ID" value="AWM40027.1"/>
    <property type="molecule type" value="Genomic_DNA"/>
</dbReference>
<dbReference type="Pfam" id="PF00149">
    <property type="entry name" value="Metallophos"/>
    <property type="match status" value="1"/>
</dbReference>
<dbReference type="InterPro" id="IPR004843">
    <property type="entry name" value="Calcineurin-like_PHP"/>
</dbReference>
<organism evidence="2 3">
    <name type="scientific">Gemmata obscuriglobus</name>
    <dbReference type="NCBI Taxonomy" id="114"/>
    <lineage>
        <taxon>Bacteria</taxon>
        <taxon>Pseudomonadati</taxon>
        <taxon>Planctomycetota</taxon>
        <taxon>Planctomycetia</taxon>
        <taxon>Gemmatales</taxon>
        <taxon>Gemmataceae</taxon>
        <taxon>Gemmata</taxon>
    </lineage>
</organism>
<dbReference type="Gene3D" id="3.60.21.10">
    <property type="match status" value="1"/>
</dbReference>
<reference evidence="2 3" key="1">
    <citation type="submission" date="2018-01" db="EMBL/GenBank/DDBJ databases">
        <title>G. obscuriglobus.</title>
        <authorList>
            <person name="Franke J."/>
            <person name="Blomberg W."/>
            <person name="Selmecki A."/>
        </authorList>
    </citation>
    <scope>NUCLEOTIDE SEQUENCE [LARGE SCALE GENOMIC DNA]</scope>
    <source>
        <strain evidence="2 3">DSM 5831</strain>
    </source>
</reference>
<proteinExistence type="predicted"/>
<dbReference type="InterPro" id="IPR051918">
    <property type="entry name" value="STPP_CPPED1"/>
</dbReference>
<dbReference type="InterPro" id="IPR006311">
    <property type="entry name" value="TAT_signal"/>
</dbReference>
<dbReference type="PANTHER" id="PTHR43143">
    <property type="entry name" value="METALLOPHOSPHOESTERASE, CALCINEURIN SUPERFAMILY"/>
    <property type="match status" value="1"/>
</dbReference>
<name>A0A2Z3H906_9BACT</name>
<dbReference type="PROSITE" id="PS51318">
    <property type="entry name" value="TAT"/>
    <property type="match status" value="1"/>
</dbReference>
<keyword evidence="3" id="KW-1185">Reference proteome</keyword>
<evidence type="ECO:0000313" key="2">
    <source>
        <dbReference type="EMBL" id="AWM40027.1"/>
    </source>
</evidence>
<feature type="domain" description="Calcineurin-like phosphoesterase" evidence="1">
    <location>
        <begin position="36"/>
        <end position="253"/>
    </location>
</feature>
<dbReference type="Proteomes" id="UP000245802">
    <property type="component" value="Chromosome"/>
</dbReference>
<evidence type="ECO:0000259" key="1">
    <source>
        <dbReference type="Pfam" id="PF00149"/>
    </source>
</evidence>
<dbReference type="KEGG" id="gog:C1280_25500"/>
<dbReference type="PANTHER" id="PTHR43143:SF1">
    <property type="entry name" value="SERINE_THREONINE-PROTEIN PHOSPHATASE CPPED1"/>
    <property type="match status" value="1"/>
</dbReference>
<accession>A0A2Z3H906</accession>
<dbReference type="InterPro" id="IPR029052">
    <property type="entry name" value="Metallo-depent_PP-like"/>
</dbReference>
<dbReference type="AlphaFoldDB" id="A0A2Z3H906"/>
<dbReference type="OrthoDB" id="211986at2"/>
<evidence type="ECO:0000313" key="3">
    <source>
        <dbReference type="Proteomes" id="UP000245802"/>
    </source>
</evidence>
<protein>
    <recommendedName>
        <fullName evidence="1">Calcineurin-like phosphoesterase domain-containing protein</fullName>
    </recommendedName>
</protein>
<dbReference type="SUPFAM" id="SSF56300">
    <property type="entry name" value="Metallo-dependent phosphatases"/>
    <property type="match status" value="1"/>
</dbReference>